<gene>
    <name evidence="3 4 5 6" type="primary">LOC103702008</name>
</gene>
<dbReference type="RefSeq" id="XP_008782497.1">
    <property type="nucleotide sequence ID" value="XM_008784275.4"/>
</dbReference>
<name>A0A8B8J1B2_PHODC</name>
<accession>A0A8B8J1B2</accession>
<protein>
    <submittedName>
        <fullName evidence="3 4">Uncharacterized protein LOC103702008</fullName>
    </submittedName>
</protein>
<evidence type="ECO:0000313" key="2">
    <source>
        <dbReference type="Proteomes" id="UP000228380"/>
    </source>
</evidence>
<evidence type="ECO:0000256" key="1">
    <source>
        <dbReference type="SAM" id="MobiDB-lite"/>
    </source>
</evidence>
<dbReference type="AlphaFoldDB" id="A0A8B8J1B2"/>
<dbReference type="GeneID" id="103702008"/>
<reference evidence="3 4" key="2">
    <citation type="submission" date="2025-04" db="UniProtKB">
        <authorList>
            <consortium name="RefSeq"/>
        </authorList>
    </citation>
    <scope>IDENTIFICATION</scope>
    <source>
        <tissue evidence="3 4">Young leaves</tissue>
    </source>
</reference>
<dbReference type="OrthoDB" id="676141at2759"/>
<dbReference type="KEGG" id="pda:103702008"/>
<dbReference type="Proteomes" id="UP000228380">
    <property type="component" value="Chromosome 8"/>
</dbReference>
<organism evidence="2 6">
    <name type="scientific">Phoenix dactylifera</name>
    <name type="common">Date palm</name>
    <dbReference type="NCBI Taxonomy" id="42345"/>
    <lineage>
        <taxon>Eukaryota</taxon>
        <taxon>Viridiplantae</taxon>
        <taxon>Streptophyta</taxon>
        <taxon>Embryophyta</taxon>
        <taxon>Tracheophyta</taxon>
        <taxon>Spermatophyta</taxon>
        <taxon>Magnoliopsida</taxon>
        <taxon>Liliopsida</taxon>
        <taxon>Arecaceae</taxon>
        <taxon>Coryphoideae</taxon>
        <taxon>Phoeniceae</taxon>
        <taxon>Phoenix</taxon>
    </lineage>
</organism>
<dbReference type="PANTHER" id="PTHR33673:SF3">
    <property type="entry name" value="SUPPRESSOR SRP40-LIKE PROTEIN"/>
    <property type="match status" value="1"/>
</dbReference>
<sequence length="338" mass="35970">MDSARGSAYIEHASTHLETGTVRGDELPKPGNEPIIDEDARCSSSSSSDTSSEEDFFQLDAIELSKATATHDEMPGNNLRPPQHGANAQSEAAVIGSAGKQEVKNISQDESMFVGSVQAGQVPSETPFYPYPSPGSDYVGAKQPPPVQVMGKSDGFDPNRIPSSIFMRTKSTAPMEWSVASNESLFSIQMGRSGDLTGFYNGQWDGYPPISPLPVSSPAKSAGTGLGLEEPSVAEAANAEAMKDVLRAAAEEKGNPLAGGMPHCDSKRSDSSVNSYRSFAFPILTDGKNESIKVESVHQRTPKEQPGRPQPQTESPKAVPGAAQNKWFPCFSCCSFCC</sequence>
<reference evidence="2" key="1">
    <citation type="journal article" date="2019" name="Nat. Commun.">
        <title>Genome-wide association mapping of date palm fruit traits.</title>
        <authorList>
            <person name="Hazzouri K.M."/>
            <person name="Gros-Balthazard M."/>
            <person name="Flowers J.M."/>
            <person name="Copetti D."/>
            <person name="Lemansour A."/>
            <person name="Lebrun M."/>
            <person name="Masmoudi K."/>
            <person name="Ferrand S."/>
            <person name="Dhar M.I."/>
            <person name="Fresquez Z.A."/>
            <person name="Rosas U."/>
            <person name="Zhang J."/>
            <person name="Talag J."/>
            <person name="Lee S."/>
            <person name="Kudrna D."/>
            <person name="Powell R.F."/>
            <person name="Leitch I.J."/>
            <person name="Krueger R.R."/>
            <person name="Wing R.A."/>
            <person name="Amiri K.M.A."/>
            <person name="Purugganan M.D."/>
        </authorList>
    </citation>
    <scope>NUCLEOTIDE SEQUENCE [LARGE SCALE GENOMIC DNA]</scope>
    <source>
        <strain evidence="2">cv. Khalas</strain>
    </source>
</reference>
<evidence type="ECO:0000313" key="4">
    <source>
        <dbReference type="RefSeq" id="XP_008782497.1"/>
    </source>
</evidence>
<feature type="region of interest" description="Disordered" evidence="1">
    <location>
        <begin position="1"/>
        <end position="98"/>
    </location>
</feature>
<dbReference type="PANTHER" id="PTHR33673">
    <property type="entry name" value="SUPPRESSOR SRP40-LIKE PROTEIN"/>
    <property type="match status" value="1"/>
</dbReference>
<evidence type="ECO:0000313" key="5">
    <source>
        <dbReference type="RefSeq" id="XP_026658393.1"/>
    </source>
</evidence>
<evidence type="ECO:0000313" key="6">
    <source>
        <dbReference type="RefSeq" id="XP_026658394.1"/>
    </source>
</evidence>
<dbReference type="RefSeq" id="XP_026658394.1">
    <property type="nucleotide sequence ID" value="XM_026802593.2"/>
</dbReference>
<proteinExistence type="predicted"/>
<keyword evidence="2" id="KW-1185">Reference proteome</keyword>
<feature type="region of interest" description="Disordered" evidence="1">
    <location>
        <begin position="290"/>
        <end position="320"/>
    </location>
</feature>
<feature type="compositionally biased region" description="Basic and acidic residues" evidence="1">
    <location>
        <begin position="290"/>
        <end position="306"/>
    </location>
</feature>
<evidence type="ECO:0000313" key="3">
    <source>
        <dbReference type="RefSeq" id="XP_008782494.1"/>
    </source>
</evidence>
<dbReference type="RefSeq" id="XP_026658393.1">
    <property type="nucleotide sequence ID" value="XM_026802592.2"/>
</dbReference>
<dbReference type="RefSeq" id="XP_008782494.1">
    <property type="nucleotide sequence ID" value="XM_008784272.4"/>
</dbReference>